<dbReference type="GO" id="GO:0003735">
    <property type="term" value="F:structural constituent of ribosome"/>
    <property type="evidence" value="ECO:0007669"/>
    <property type="project" value="InterPro"/>
</dbReference>
<proteinExistence type="inferred from homology"/>
<evidence type="ECO:0000256" key="2">
    <source>
        <dbReference type="ARBA" id="ARBA00022980"/>
    </source>
</evidence>
<dbReference type="Proteomes" id="UP000789831">
    <property type="component" value="Unassembled WGS sequence"/>
</dbReference>
<comment type="similarity">
    <text evidence="1 4">Belongs to the eukaryotic ribosomal protein eL13 family.</text>
</comment>
<dbReference type="FunFam" id="1.20.5.110:FF:000003">
    <property type="entry name" value="60S ribosomal protein L13"/>
    <property type="match status" value="1"/>
</dbReference>
<name>A0A9N8WI68_9GLOM</name>
<evidence type="ECO:0000256" key="4">
    <source>
        <dbReference type="RuleBase" id="RU000572"/>
    </source>
</evidence>
<dbReference type="PANTHER" id="PTHR11722">
    <property type="entry name" value="60S RIBOSOMAL PROTEIN L13"/>
    <property type="match status" value="1"/>
</dbReference>
<evidence type="ECO:0000313" key="6">
    <source>
        <dbReference type="Proteomes" id="UP000789831"/>
    </source>
</evidence>
<comment type="caution">
    <text evidence="5">The sequence shown here is derived from an EMBL/GenBank/DDBJ whole genome shotgun (WGS) entry which is preliminary data.</text>
</comment>
<dbReference type="GO" id="GO:0003723">
    <property type="term" value="F:RNA binding"/>
    <property type="evidence" value="ECO:0007669"/>
    <property type="project" value="TreeGrafter"/>
</dbReference>
<keyword evidence="6" id="KW-1185">Reference proteome</keyword>
<keyword evidence="2 4" id="KW-0689">Ribosomal protein</keyword>
<accession>A0A9N8WI68</accession>
<dbReference type="GO" id="GO:0022625">
    <property type="term" value="C:cytosolic large ribosomal subunit"/>
    <property type="evidence" value="ECO:0007669"/>
    <property type="project" value="TreeGrafter"/>
</dbReference>
<evidence type="ECO:0000313" key="5">
    <source>
        <dbReference type="EMBL" id="CAG8486498.1"/>
    </source>
</evidence>
<dbReference type="PANTHER" id="PTHR11722:SF0">
    <property type="entry name" value="LARGE RIBOSOMAL SUBUNIT PROTEIN EL13"/>
    <property type="match status" value="1"/>
</dbReference>
<dbReference type="AlphaFoldDB" id="A0A9N8WI68"/>
<dbReference type="EMBL" id="CAJVPL010000350">
    <property type="protein sequence ID" value="CAG8486498.1"/>
    <property type="molecule type" value="Genomic_DNA"/>
</dbReference>
<sequence>MDSTCYDIGINRLQEVYLQEIGKTILQKDADWQLRVKTWFDQPGRKKHRRINRIRKAARIAPRPIELLRPAVRCPTIKYNTKLRAGRGFTLDELKEAGIRRKEALGIGIPVDHRRKNRSFESLQLNVARLKAYKSKLIIFPRKIGKPKKSDSNTAELKDATQLKGFVLPIQQTWVPEQPRAITQEEKDFNAYATLRKARSDARYVGVREARAKAKAEEEANKKK</sequence>
<gene>
    <name evidence="5" type="ORF">AGERDE_LOCUS3511</name>
</gene>
<dbReference type="OrthoDB" id="10264538at2759"/>
<dbReference type="PROSITE" id="PS01104">
    <property type="entry name" value="RIBOSOMAL_L13E"/>
    <property type="match status" value="1"/>
</dbReference>
<dbReference type="Pfam" id="PF01294">
    <property type="entry name" value="Ribosomal_L13e"/>
    <property type="match status" value="1"/>
</dbReference>
<reference evidence="5" key="1">
    <citation type="submission" date="2021-06" db="EMBL/GenBank/DDBJ databases">
        <authorList>
            <person name="Kallberg Y."/>
            <person name="Tangrot J."/>
            <person name="Rosling A."/>
        </authorList>
    </citation>
    <scope>NUCLEOTIDE SEQUENCE</scope>
    <source>
        <strain evidence="5">MT106</strain>
    </source>
</reference>
<dbReference type="Gene3D" id="1.20.5.110">
    <property type="match status" value="1"/>
</dbReference>
<dbReference type="HAMAP" id="MF_00499">
    <property type="entry name" value="Ribosomal_eL13"/>
    <property type="match status" value="1"/>
</dbReference>
<keyword evidence="3 4" id="KW-0687">Ribonucleoprotein</keyword>
<evidence type="ECO:0000256" key="3">
    <source>
        <dbReference type="ARBA" id="ARBA00023274"/>
    </source>
</evidence>
<dbReference type="GO" id="GO:0006412">
    <property type="term" value="P:translation"/>
    <property type="evidence" value="ECO:0007669"/>
    <property type="project" value="InterPro"/>
</dbReference>
<dbReference type="InterPro" id="IPR018256">
    <property type="entry name" value="Ribosomal_eL13_CS"/>
</dbReference>
<evidence type="ECO:0000256" key="1">
    <source>
        <dbReference type="ARBA" id="ARBA00005640"/>
    </source>
</evidence>
<protein>
    <recommendedName>
        <fullName evidence="4">60S ribosomal protein L13</fullName>
    </recommendedName>
</protein>
<dbReference type="InterPro" id="IPR001380">
    <property type="entry name" value="Ribosomal_eL13"/>
</dbReference>
<organism evidence="5 6">
    <name type="scientific">Ambispora gerdemannii</name>
    <dbReference type="NCBI Taxonomy" id="144530"/>
    <lineage>
        <taxon>Eukaryota</taxon>
        <taxon>Fungi</taxon>
        <taxon>Fungi incertae sedis</taxon>
        <taxon>Mucoromycota</taxon>
        <taxon>Glomeromycotina</taxon>
        <taxon>Glomeromycetes</taxon>
        <taxon>Archaeosporales</taxon>
        <taxon>Ambisporaceae</taxon>
        <taxon>Ambispora</taxon>
    </lineage>
</organism>